<gene>
    <name evidence="1" type="ORF">HRI96_03835</name>
</gene>
<dbReference type="EMBL" id="CP054257">
    <property type="protein sequence ID" value="QTQ11403.1"/>
    <property type="molecule type" value="Genomic_DNA"/>
</dbReference>
<dbReference type="AlphaFoldDB" id="A0A975EZ76"/>
<reference evidence="1" key="1">
    <citation type="submission" date="2020-05" db="EMBL/GenBank/DDBJ databases">
        <authorList>
            <person name="Zeng H."/>
            <person name="Chan Y.K."/>
            <person name="Watt R.M."/>
        </authorList>
    </citation>
    <scope>NUCLEOTIDE SEQUENCE</scope>
    <source>
        <strain evidence="1">ATCC 700773</strain>
    </source>
</reference>
<evidence type="ECO:0000313" key="2">
    <source>
        <dbReference type="Proteomes" id="UP000671995"/>
    </source>
</evidence>
<dbReference type="Proteomes" id="UP000671995">
    <property type="component" value="Chromosome"/>
</dbReference>
<name>A0A975EZ76_9SPIR</name>
<proteinExistence type="predicted"/>
<dbReference type="Gene3D" id="3.10.450.530">
    <property type="entry name" value="Ribonuclease toxin, BrnT, of type II toxin-antitoxin system"/>
    <property type="match status" value="1"/>
</dbReference>
<dbReference type="InterPro" id="IPR038573">
    <property type="entry name" value="BrnT_sf"/>
</dbReference>
<protein>
    <submittedName>
        <fullName evidence="1">BrnT family toxin</fullName>
    </submittedName>
</protein>
<sequence length="105" mass="12212">MPKGDLIIKGRFEWFSEKNELNIKNHGFSFEQILDVFSDSHFYEIYDNLHSTSDQDRYLGLGCTNGIFVIAASYTENDRIHLISARLASPKEKKIYDIYCRKING</sequence>
<evidence type="ECO:0000313" key="1">
    <source>
        <dbReference type="EMBL" id="QTQ11403.1"/>
    </source>
</evidence>
<dbReference type="InterPro" id="IPR007460">
    <property type="entry name" value="BrnT_toxin"/>
</dbReference>
<dbReference type="Pfam" id="PF04365">
    <property type="entry name" value="BrnT_toxin"/>
    <property type="match status" value="1"/>
</dbReference>
<dbReference type="RefSeq" id="WP_210118198.1">
    <property type="nucleotide sequence ID" value="NZ_CP054257.1"/>
</dbReference>
<accession>A0A975EZ76</accession>
<organism evidence="1 2">
    <name type="scientific">Treponema parvum</name>
    <dbReference type="NCBI Taxonomy" id="138851"/>
    <lineage>
        <taxon>Bacteria</taxon>
        <taxon>Pseudomonadati</taxon>
        <taxon>Spirochaetota</taxon>
        <taxon>Spirochaetia</taxon>
        <taxon>Spirochaetales</taxon>
        <taxon>Treponemataceae</taxon>
        <taxon>Treponema</taxon>
    </lineage>
</organism>
<reference evidence="1" key="2">
    <citation type="journal article" date="2021" name="Microbiol. Resour. Announc.">
        <title>Complete Genome Sequences of Three Human Oral Treponema parvum Isolates.</title>
        <authorList>
            <person name="Zeng H."/>
            <person name="Watt R.M."/>
        </authorList>
    </citation>
    <scope>NUCLEOTIDE SEQUENCE</scope>
    <source>
        <strain evidence="1">ATCC 700773</strain>
    </source>
</reference>